<dbReference type="RefSeq" id="WP_074790937.1">
    <property type="nucleotide sequence ID" value="NZ_FNZX01000009.1"/>
</dbReference>
<keyword evidence="1" id="KW-0472">Membrane</keyword>
<organism evidence="2 3">
    <name type="scientific">Pseudobutyrivibrio ruminis</name>
    <dbReference type="NCBI Taxonomy" id="46206"/>
    <lineage>
        <taxon>Bacteria</taxon>
        <taxon>Bacillati</taxon>
        <taxon>Bacillota</taxon>
        <taxon>Clostridia</taxon>
        <taxon>Lachnospirales</taxon>
        <taxon>Lachnospiraceae</taxon>
        <taxon>Pseudobutyrivibrio</taxon>
    </lineage>
</organism>
<feature type="transmembrane region" description="Helical" evidence="1">
    <location>
        <begin position="381"/>
        <end position="404"/>
    </location>
</feature>
<feature type="transmembrane region" description="Helical" evidence="1">
    <location>
        <begin position="350"/>
        <end position="375"/>
    </location>
</feature>
<evidence type="ECO:0000256" key="1">
    <source>
        <dbReference type="SAM" id="Phobius"/>
    </source>
</evidence>
<keyword evidence="1" id="KW-0812">Transmembrane</keyword>
<dbReference type="EMBL" id="FNZX01000009">
    <property type="protein sequence ID" value="SEK73141.1"/>
    <property type="molecule type" value="Genomic_DNA"/>
</dbReference>
<proteinExistence type="predicted"/>
<keyword evidence="1" id="KW-1133">Transmembrane helix</keyword>
<feature type="transmembrane region" description="Helical" evidence="1">
    <location>
        <begin position="145"/>
        <end position="167"/>
    </location>
</feature>
<protein>
    <submittedName>
        <fullName evidence="2">Uncharacterized protein</fullName>
    </submittedName>
</protein>
<dbReference type="Pfam" id="PF13687">
    <property type="entry name" value="DUF4153"/>
    <property type="match status" value="1"/>
</dbReference>
<feature type="transmembrane region" description="Helical" evidence="1">
    <location>
        <begin position="276"/>
        <end position="301"/>
    </location>
</feature>
<feature type="transmembrane region" description="Helical" evidence="1">
    <location>
        <begin position="59"/>
        <end position="76"/>
    </location>
</feature>
<feature type="transmembrane region" description="Helical" evidence="1">
    <location>
        <begin position="411"/>
        <end position="429"/>
    </location>
</feature>
<evidence type="ECO:0000313" key="2">
    <source>
        <dbReference type="EMBL" id="SEK73141.1"/>
    </source>
</evidence>
<feature type="transmembrane region" description="Helical" evidence="1">
    <location>
        <begin position="188"/>
        <end position="217"/>
    </location>
</feature>
<feature type="transmembrane region" description="Helical" evidence="1">
    <location>
        <begin position="96"/>
        <end position="112"/>
    </location>
</feature>
<name>A0A1H7JER4_9FIRM</name>
<dbReference type="AlphaFoldDB" id="A0A1H7JER4"/>
<accession>A0A1H7JER4</accession>
<sequence length="514" mass="57956">MDNTARENNYNEPSMTNIVLEAPVQAQVKGDAKNFRKYGLLSLVFAIVYTFCLYKNKSGITYPIFMVITFGLIYAVRKSDDLPFLKDKNGKVGLNLFYVISLFLLSVTKCMFTSYSIQWLSGLAIFLLFFSFIMQLYIDTTGWDIVGWLGGIALTMIRPIANIAWPFQDFALFVKERGSETSKEKKNAIMAVLIGLIVAVPLLAVVVSLLVSADAVFSRILEKVFEGIHLPDNFGDFVGIVLTLCISFICAYVIPNSLNKRKIGIGPAKQGNTNPLIAITFTVLLGLVYLLFCLIQVLFLFTGSMTLPAGYTYASYAHEGFYQLLAVCLINVALVSVCSRMFAKNKLLTCILSIIGICTYIMIASSAMRMILYIGAYTLTFLRLFVLWFLCVLSLWLAYLIIGLYKPDFPVFKAAMVTITVAYLAFAFANPDYQIAKYDLAHVDGNDTSYESITSYVTECLSLDALPAFQSDEELLNLYKDRVFMYYWESRYDGSIRKFNYSYWRAEKVFEDAK</sequence>
<dbReference type="InterPro" id="IPR025291">
    <property type="entry name" value="DUF4153"/>
</dbReference>
<feature type="transmembrane region" description="Helical" evidence="1">
    <location>
        <begin position="237"/>
        <end position="255"/>
    </location>
</feature>
<feature type="transmembrane region" description="Helical" evidence="1">
    <location>
        <begin position="321"/>
        <end position="343"/>
    </location>
</feature>
<reference evidence="3" key="1">
    <citation type="submission" date="2016-10" db="EMBL/GenBank/DDBJ databases">
        <authorList>
            <person name="Varghese N."/>
        </authorList>
    </citation>
    <scope>NUCLEOTIDE SEQUENCE [LARGE SCALE GENOMIC DNA]</scope>
    <source>
        <strain evidence="3">ACV-9</strain>
    </source>
</reference>
<feature type="transmembrane region" description="Helical" evidence="1">
    <location>
        <begin position="119"/>
        <end position="138"/>
    </location>
</feature>
<keyword evidence="3" id="KW-1185">Reference proteome</keyword>
<gene>
    <name evidence="2" type="ORF">SAMN02910377_01674</name>
</gene>
<evidence type="ECO:0000313" key="3">
    <source>
        <dbReference type="Proteomes" id="UP000182321"/>
    </source>
</evidence>
<dbReference type="Proteomes" id="UP000182321">
    <property type="component" value="Unassembled WGS sequence"/>
</dbReference>